<protein>
    <recommendedName>
        <fullName evidence="1">F-box domain-containing protein</fullName>
    </recommendedName>
</protein>
<dbReference type="InterPro" id="IPR006527">
    <property type="entry name" value="F-box-assoc_dom_typ1"/>
</dbReference>
<keyword evidence="3" id="KW-1185">Reference proteome</keyword>
<feature type="domain" description="F-box" evidence="1">
    <location>
        <begin position="1"/>
        <end position="46"/>
    </location>
</feature>
<dbReference type="NCBIfam" id="TIGR01640">
    <property type="entry name" value="F_box_assoc_1"/>
    <property type="match status" value="1"/>
</dbReference>
<organism evidence="2 3">
    <name type="scientific">Erythroxylum novogranatense</name>
    <dbReference type="NCBI Taxonomy" id="1862640"/>
    <lineage>
        <taxon>Eukaryota</taxon>
        <taxon>Viridiplantae</taxon>
        <taxon>Streptophyta</taxon>
        <taxon>Embryophyta</taxon>
        <taxon>Tracheophyta</taxon>
        <taxon>Spermatophyta</taxon>
        <taxon>Magnoliopsida</taxon>
        <taxon>eudicotyledons</taxon>
        <taxon>Gunneridae</taxon>
        <taxon>Pentapetalae</taxon>
        <taxon>rosids</taxon>
        <taxon>fabids</taxon>
        <taxon>Malpighiales</taxon>
        <taxon>Erythroxylaceae</taxon>
        <taxon>Erythroxylum</taxon>
    </lineage>
</organism>
<dbReference type="InterPro" id="IPR050796">
    <property type="entry name" value="SCF_F-box_component"/>
</dbReference>
<dbReference type="InterPro" id="IPR036047">
    <property type="entry name" value="F-box-like_dom_sf"/>
</dbReference>
<dbReference type="Gene3D" id="1.20.1280.50">
    <property type="match status" value="1"/>
</dbReference>
<reference evidence="2 3" key="1">
    <citation type="submission" date="2021-09" db="EMBL/GenBank/DDBJ databases">
        <title>Genomic insights and catalytic innovation underlie evolution of tropane alkaloids biosynthesis.</title>
        <authorList>
            <person name="Wang Y.-J."/>
            <person name="Tian T."/>
            <person name="Huang J.-P."/>
            <person name="Huang S.-X."/>
        </authorList>
    </citation>
    <scope>NUCLEOTIDE SEQUENCE [LARGE SCALE GENOMIC DNA]</scope>
    <source>
        <strain evidence="2">KIB-2018</strain>
        <tissue evidence="2">Leaf</tissue>
    </source>
</reference>
<dbReference type="InterPro" id="IPR017451">
    <property type="entry name" value="F-box-assoc_interact_dom"/>
</dbReference>
<dbReference type="Pfam" id="PF07734">
    <property type="entry name" value="FBA_1"/>
    <property type="match status" value="1"/>
</dbReference>
<dbReference type="InterPro" id="IPR011043">
    <property type="entry name" value="Gal_Oxase/kelch_b-propeller"/>
</dbReference>
<dbReference type="InterPro" id="IPR001810">
    <property type="entry name" value="F-box_dom"/>
</dbReference>
<dbReference type="AlphaFoldDB" id="A0AAV8STM6"/>
<name>A0AAV8STM6_9ROSI</name>
<dbReference type="SMART" id="SM00256">
    <property type="entry name" value="FBOX"/>
    <property type="match status" value="1"/>
</dbReference>
<dbReference type="Pfam" id="PF00646">
    <property type="entry name" value="F-box"/>
    <property type="match status" value="1"/>
</dbReference>
<accession>A0AAV8STM6</accession>
<proteinExistence type="predicted"/>
<sequence>MPEIPQLPPEIIAEILSRLPVKSIMRCKCVCKPWRSFLSDHDFAKMHLEKARQSRRFFLFTEPFQSFDLEAQSYEDIRTTELNIPMSINSVDVETVGSCDGLICAAVEDERYFLVWNPTTRVVREIFMPNSSQVGHSFYGFGYDNQLDDYKIMLGSIANGSNEAELDIFTLKTNKWRRIEGLHCNSVLVGSASFLNGILHWLVVRRDNGAQICAIVSFDLVQEKFREVMQVPDQISHLTRDFKVVGKSLCLYTDMIGDYFEAWVMKEYGNPASWTTSVKFKNDALPGYENYFLLVDITTNGGEKRSCSSNNVILVVGDKGSYWIINWSFWNSVTGKWFGFFLLKSKTGMDIPFKGWSCVFDSPQVVLVDNDIVF</sequence>
<dbReference type="SUPFAM" id="SSF81383">
    <property type="entry name" value="F-box domain"/>
    <property type="match status" value="1"/>
</dbReference>
<dbReference type="PANTHER" id="PTHR31672:SF13">
    <property type="entry name" value="F-BOX PROTEIN CPR30-LIKE"/>
    <property type="match status" value="1"/>
</dbReference>
<dbReference type="PROSITE" id="PS50181">
    <property type="entry name" value="FBOX"/>
    <property type="match status" value="1"/>
</dbReference>
<gene>
    <name evidence="2" type="ORF">K2173_019188</name>
</gene>
<dbReference type="Proteomes" id="UP001159364">
    <property type="component" value="Linkage Group LG09"/>
</dbReference>
<dbReference type="CDD" id="cd22157">
    <property type="entry name" value="F-box_AtFBW1-like"/>
    <property type="match status" value="1"/>
</dbReference>
<evidence type="ECO:0000313" key="2">
    <source>
        <dbReference type="EMBL" id="KAJ8755390.1"/>
    </source>
</evidence>
<comment type="caution">
    <text evidence="2">The sequence shown here is derived from an EMBL/GenBank/DDBJ whole genome shotgun (WGS) entry which is preliminary data.</text>
</comment>
<evidence type="ECO:0000259" key="1">
    <source>
        <dbReference type="PROSITE" id="PS50181"/>
    </source>
</evidence>
<dbReference type="EMBL" id="JAIWQS010000009">
    <property type="protein sequence ID" value="KAJ8755390.1"/>
    <property type="molecule type" value="Genomic_DNA"/>
</dbReference>
<dbReference type="SUPFAM" id="SSF50965">
    <property type="entry name" value="Galactose oxidase, central domain"/>
    <property type="match status" value="1"/>
</dbReference>
<dbReference type="PANTHER" id="PTHR31672">
    <property type="entry name" value="BNACNNG10540D PROTEIN"/>
    <property type="match status" value="1"/>
</dbReference>
<evidence type="ECO:0000313" key="3">
    <source>
        <dbReference type="Proteomes" id="UP001159364"/>
    </source>
</evidence>